<evidence type="ECO:0000313" key="2">
    <source>
        <dbReference type="Proteomes" id="UP000034954"/>
    </source>
</evidence>
<dbReference type="EMBL" id="LAQJ01000207">
    <property type="protein sequence ID" value="KKO19251.1"/>
    <property type="molecule type" value="Genomic_DNA"/>
</dbReference>
<keyword evidence="2" id="KW-1185">Reference proteome</keyword>
<comment type="caution">
    <text evidence="1">The sequence shown here is derived from an EMBL/GenBank/DDBJ whole genome shotgun (WGS) entry which is preliminary data.</text>
</comment>
<dbReference type="AlphaFoldDB" id="A0A0M2UWA7"/>
<dbReference type="Proteomes" id="UP000034954">
    <property type="component" value="Unassembled WGS sequence"/>
</dbReference>
<accession>A0A0M2UWA7</accession>
<sequence>MFIFSAYSVAICLFFGYKVTKIATAVHDLEIAKKGGK</sequence>
<proteinExistence type="predicted"/>
<gene>
    <name evidence="1" type="ORF">BROFUL_02051</name>
</gene>
<reference evidence="1 2" key="1">
    <citation type="journal article" date="2013" name="BMC Microbiol.">
        <title>Identification of the type II cytochrome c maturation pathway in anammox bacteria by comparative genomics.</title>
        <authorList>
            <person name="Ferousi C."/>
            <person name="Speth D.R."/>
            <person name="Reimann J."/>
            <person name="Op den Camp H.J."/>
            <person name="Allen J.W."/>
            <person name="Keltjens J.T."/>
            <person name="Jetten M.S."/>
        </authorList>
    </citation>
    <scope>NUCLEOTIDE SEQUENCE [LARGE SCALE GENOMIC DNA]</scope>
    <source>
        <strain evidence="1">RU1</strain>
    </source>
</reference>
<protein>
    <submittedName>
        <fullName evidence="1">Uncharacterized protein</fullName>
    </submittedName>
</protein>
<evidence type="ECO:0000313" key="1">
    <source>
        <dbReference type="EMBL" id="KKO19251.1"/>
    </source>
</evidence>
<name>A0A0M2UWA7_9BACT</name>
<organism evidence="1 2">
    <name type="scientific">Candidatus Brocadia fulgida</name>
    <dbReference type="NCBI Taxonomy" id="380242"/>
    <lineage>
        <taxon>Bacteria</taxon>
        <taxon>Pseudomonadati</taxon>
        <taxon>Planctomycetota</taxon>
        <taxon>Candidatus Brocadiia</taxon>
        <taxon>Candidatus Brocadiales</taxon>
        <taxon>Candidatus Brocadiaceae</taxon>
        <taxon>Candidatus Brocadia</taxon>
    </lineage>
</organism>